<dbReference type="Proteomes" id="UP000256661">
    <property type="component" value="Unassembled WGS sequence"/>
</dbReference>
<sequence length="131" mass="14316">MAKKRSPIARYWGYPALVLLTAAWLTGLFGPAGLLALSGACFFYFAFNVPVWCGADTRKGEACRQNSYGILLGCSRRQHKWQLLKGVFVTRSWRRFSQSILTSPENKIASLSAIAAIGSTCAAGIQLLLTL</sequence>
<gene>
    <name evidence="2" type="ORF">DFJ69_2236</name>
</gene>
<dbReference type="OrthoDB" id="3634279at2"/>
<protein>
    <submittedName>
        <fullName evidence="2">Uncharacterized protein</fullName>
    </submittedName>
</protein>
<feature type="transmembrane region" description="Helical" evidence="1">
    <location>
        <begin position="108"/>
        <end position="129"/>
    </location>
</feature>
<organism evidence="2 3">
    <name type="scientific">Thermomonospora umbrina</name>
    <dbReference type="NCBI Taxonomy" id="111806"/>
    <lineage>
        <taxon>Bacteria</taxon>
        <taxon>Bacillati</taxon>
        <taxon>Actinomycetota</taxon>
        <taxon>Actinomycetes</taxon>
        <taxon>Streptosporangiales</taxon>
        <taxon>Thermomonosporaceae</taxon>
        <taxon>Thermomonospora</taxon>
    </lineage>
</organism>
<keyword evidence="1" id="KW-0812">Transmembrane</keyword>
<dbReference type="AlphaFoldDB" id="A0A3D9SM31"/>
<evidence type="ECO:0000256" key="1">
    <source>
        <dbReference type="SAM" id="Phobius"/>
    </source>
</evidence>
<feature type="transmembrane region" description="Helical" evidence="1">
    <location>
        <begin position="35"/>
        <end position="55"/>
    </location>
</feature>
<keyword evidence="1" id="KW-0472">Membrane</keyword>
<evidence type="ECO:0000313" key="2">
    <source>
        <dbReference type="EMBL" id="REE96787.1"/>
    </source>
</evidence>
<accession>A0A3D9SM31</accession>
<keyword evidence="3" id="KW-1185">Reference proteome</keyword>
<keyword evidence="1" id="KW-1133">Transmembrane helix</keyword>
<evidence type="ECO:0000313" key="3">
    <source>
        <dbReference type="Proteomes" id="UP000256661"/>
    </source>
</evidence>
<reference evidence="2 3" key="1">
    <citation type="submission" date="2018-08" db="EMBL/GenBank/DDBJ databases">
        <title>Sequencing the genomes of 1000 actinobacteria strains.</title>
        <authorList>
            <person name="Klenk H.-P."/>
        </authorList>
    </citation>
    <scope>NUCLEOTIDE SEQUENCE [LARGE SCALE GENOMIC DNA]</scope>
    <source>
        <strain evidence="2 3">DSM 43927</strain>
    </source>
</reference>
<name>A0A3D9SM31_9ACTN</name>
<feature type="transmembrane region" description="Helical" evidence="1">
    <location>
        <begin position="12"/>
        <end position="29"/>
    </location>
</feature>
<dbReference type="RefSeq" id="WP_116022379.1">
    <property type="nucleotide sequence ID" value="NZ_QTTT01000001.1"/>
</dbReference>
<dbReference type="EMBL" id="QTTT01000001">
    <property type="protein sequence ID" value="REE96787.1"/>
    <property type="molecule type" value="Genomic_DNA"/>
</dbReference>
<proteinExistence type="predicted"/>
<comment type="caution">
    <text evidence="2">The sequence shown here is derived from an EMBL/GenBank/DDBJ whole genome shotgun (WGS) entry which is preliminary data.</text>
</comment>